<dbReference type="SMART" id="SM00148">
    <property type="entry name" value="PLCXc"/>
    <property type="match status" value="1"/>
</dbReference>
<evidence type="ECO:0000256" key="6">
    <source>
        <dbReference type="SAM" id="MobiDB-lite"/>
    </source>
</evidence>
<dbReference type="GO" id="GO:0004435">
    <property type="term" value="F:phosphatidylinositol-4,5-bisphosphate phospholipase C activity"/>
    <property type="evidence" value="ECO:0007669"/>
    <property type="project" value="UniProtKB-EC"/>
</dbReference>
<dbReference type="EMBL" id="HBEG01025185">
    <property type="protein sequence ID" value="CAD8361337.1"/>
    <property type="molecule type" value="Transcribed_RNA"/>
</dbReference>
<dbReference type="PANTHER" id="PTHR10336">
    <property type="entry name" value="PHOSPHOINOSITIDE-SPECIFIC PHOSPHOLIPASE C FAMILY PROTEIN"/>
    <property type="match status" value="1"/>
</dbReference>
<dbReference type="Gene3D" id="3.20.20.190">
    <property type="entry name" value="Phosphatidylinositol (PI) phosphodiesterase"/>
    <property type="match status" value="1"/>
</dbReference>
<protein>
    <recommendedName>
        <fullName evidence="1 5">Phosphoinositide phospholipase C</fullName>
        <ecNumber evidence="1 5">3.1.4.11</ecNumber>
    </recommendedName>
</protein>
<dbReference type="EC" id="3.1.4.11" evidence="1 5"/>
<feature type="region of interest" description="Disordered" evidence="6">
    <location>
        <begin position="174"/>
        <end position="225"/>
    </location>
</feature>
<dbReference type="PRINTS" id="PR00390">
    <property type="entry name" value="PHPHLIPASEC"/>
</dbReference>
<dbReference type="InterPro" id="IPR001711">
    <property type="entry name" value="PLipase_C_Pinositol-sp_Y"/>
</dbReference>
<dbReference type="GO" id="GO:0051209">
    <property type="term" value="P:release of sequestered calcium ion into cytosol"/>
    <property type="evidence" value="ECO:0007669"/>
    <property type="project" value="TreeGrafter"/>
</dbReference>
<dbReference type="InterPro" id="IPR017946">
    <property type="entry name" value="PLC-like_Pdiesterase_TIM-brl"/>
</dbReference>
<evidence type="ECO:0000256" key="3">
    <source>
        <dbReference type="ARBA" id="ARBA00022963"/>
    </source>
</evidence>
<dbReference type="SUPFAM" id="SSF47473">
    <property type="entry name" value="EF-hand"/>
    <property type="match status" value="1"/>
</dbReference>
<sequence length="920" mass="99273">MAVGAHTEDVSLTSDNRAEGPEEDELEFYEQLERRGWNCGVHDPDFASPLDGTVYLERGLRYMLRLECEDESLNVDARKISEIRLEFRDNVGGGCGVALIDTSGSSGSSVTANGNNIRILITRSEEERELLVRVIERLRDDPRSFRRARRTSFLGCFPSGCASGFAPAIGRPLSRRARSRPASAPPSGLPGTAAATSAPPSAGRGRASSSSSSSKRSGPAAPTLAPALNEVQVQVRRLWEAALRRSAGTRSSSFGALSIANMRRAGARSSERPEGEPKAKALAISPIVKASDQLDTLSSAVLLRRLLCTEEGEAAAGVVDIFSRRDQGHGVSFSEFWDILVSMLLASTLWLEPVLQKRLHEGGVAGMTLEKWRWFLVQVQDEERSVVEAAEVQLSEMVSPDVDDDGRMTLLGLSRYLCSPGNSAFKPRRCEVYQNMSRPLTEYWIASAHHIYSDPPKAVPSEGTLVCSSLEGANALLATLHAPLRSGCRCMTFALVAGSSQNGGGLSVLLQCERVPLADVLRLIDRRGFEMTSFPMLLVLRLGLLPPASCKEVPGMLSEILGRRLWRNTGAGVPSPAEARDHVVVILAPAAPDGDPPLDAELQQESQGVPATAEETCGGTFDPANILQAWQDASNNFAVWPGQNFRRHFLEKARRDTMVCFLPCDELRSLAEAKRELVVEYHQQHLTLAYPTAPRCAPANFNAAGAWAAGVQMAALTFHSGSGDSAALAHVGRFWQENGGCGYVLKPPHLCQVKECPEVAEAPVRLELRVLAARAVPGVDGQAAPEGPTLVAVSVWGMAADCARKAYRPVRPSGPVITWPEAEITSDGSAPKPMDFSVISSSTAVIVVELLELEPQAGSLRRLGFFASPVDGLRQGLRWVPLWTQGVGGEVQPTRHGSLAGLLVHLAILRGKERAVRRRG</sequence>
<gene>
    <name evidence="8" type="ORF">PBAH0796_LOCUS15328</name>
</gene>
<keyword evidence="2 5" id="KW-0378">Hydrolase</keyword>
<dbReference type="PROSITE" id="PS50007">
    <property type="entry name" value="PIPLC_X_DOMAIN"/>
    <property type="match status" value="1"/>
</dbReference>
<comment type="catalytic activity">
    <reaction evidence="5">
        <text>a 1,2-diacyl-sn-glycero-3-phospho-(1D-myo-inositol-4,5-bisphosphate) + H2O = 1D-myo-inositol 1,4,5-trisphosphate + a 1,2-diacyl-sn-glycerol + H(+)</text>
        <dbReference type="Rhea" id="RHEA:33179"/>
        <dbReference type="ChEBI" id="CHEBI:15377"/>
        <dbReference type="ChEBI" id="CHEBI:15378"/>
        <dbReference type="ChEBI" id="CHEBI:17815"/>
        <dbReference type="ChEBI" id="CHEBI:58456"/>
        <dbReference type="ChEBI" id="CHEBI:203600"/>
        <dbReference type="EC" id="3.1.4.11"/>
    </reaction>
</comment>
<dbReference type="PANTHER" id="PTHR10336:SF36">
    <property type="entry name" value="1-PHOSPHATIDYLINOSITOL 4,5-BISPHOSPHATE PHOSPHODIESTERASE BETA-4"/>
    <property type="match status" value="1"/>
</dbReference>
<evidence type="ECO:0000259" key="7">
    <source>
        <dbReference type="PROSITE" id="PS50008"/>
    </source>
</evidence>
<dbReference type="GO" id="GO:0048015">
    <property type="term" value="P:phosphatidylinositol-mediated signaling"/>
    <property type="evidence" value="ECO:0007669"/>
    <property type="project" value="TreeGrafter"/>
</dbReference>
<dbReference type="InterPro" id="IPR001192">
    <property type="entry name" value="PI-PLC_fam"/>
</dbReference>
<reference evidence="8" key="1">
    <citation type="submission" date="2021-01" db="EMBL/GenBank/DDBJ databases">
        <authorList>
            <person name="Corre E."/>
            <person name="Pelletier E."/>
            <person name="Niang G."/>
            <person name="Scheremetjew M."/>
            <person name="Finn R."/>
            <person name="Kale V."/>
            <person name="Holt S."/>
            <person name="Cochrane G."/>
            <person name="Meng A."/>
            <person name="Brown T."/>
            <person name="Cohen L."/>
        </authorList>
    </citation>
    <scope>NUCLEOTIDE SEQUENCE</scope>
    <source>
        <strain evidence="8">Pbaha01</strain>
    </source>
</reference>
<dbReference type="Pfam" id="PF00387">
    <property type="entry name" value="PI-PLC-Y"/>
    <property type="match status" value="1"/>
</dbReference>
<accession>A0A7S0AEC7</accession>
<dbReference type="SUPFAM" id="SSF51695">
    <property type="entry name" value="PLC-like phosphodiesterases"/>
    <property type="match status" value="1"/>
</dbReference>
<feature type="compositionally biased region" description="Low complexity" evidence="6">
    <location>
        <begin position="189"/>
        <end position="222"/>
    </location>
</feature>
<evidence type="ECO:0000256" key="4">
    <source>
        <dbReference type="ARBA" id="ARBA00023098"/>
    </source>
</evidence>
<dbReference type="GO" id="GO:0046488">
    <property type="term" value="P:phosphatidylinositol metabolic process"/>
    <property type="evidence" value="ECO:0007669"/>
    <property type="project" value="TreeGrafter"/>
</dbReference>
<evidence type="ECO:0000256" key="1">
    <source>
        <dbReference type="ARBA" id="ARBA00012368"/>
    </source>
</evidence>
<proteinExistence type="predicted"/>
<dbReference type="InterPro" id="IPR011992">
    <property type="entry name" value="EF-hand-dom_pair"/>
</dbReference>
<feature type="region of interest" description="Disordered" evidence="6">
    <location>
        <begin position="1"/>
        <end position="23"/>
    </location>
</feature>
<dbReference type="SMART" id="SM00149">
    <property type="entry name" value="PLCYc"/>
    <property type="match status" value="1"/>
</dbReference>
<evidence type="ECO:0000256" key="2">
    <source>
        <dbReference type="ARBA" id="ARBA00022801"/>
    </source>
</evidence>
<keyword evidence="4 5" id="KW-0443">Lipid metabolism</keyword>
<feature type="domain" description="PI-PLC Y-box" evidence="7">
    <location>
        <begin position="658"/>
        <end position="750"/>
    </location>
</feature>
<dbReference type="GO" id="GO:0016042">
    <property type="term" value="P:lipid catabolic process"/>
    <property type="evidence" value="ECO:0007669"/>
    <property type="project" value="UniProtKB-KW"/>
</dbReference>
<dbReference type="PROSITE" id="PS50008">
    <property type="entry name" value="PIPLC_Y_DOMAIN"/>
    <property type="match status" value="1"/>
</dbReference>
<dbReference type="InterPro" id="IPR000909">
    <property type="entry name" value="PLipase_C_PInositol-sp_X_dom"/>
</dbReference>
<organism evidence="8">
    <name type="scientific">Pyrodinium bahamense</name>
    <dbReference type="NCBI Taxonomy" id="73915"/>
    <lineage>
        <taxon>Eukaryota</taxon>
        <taxon>Sar</taxon>
        <taxon>Alveolata</taxon>
        <taxon>Dinophyceae</taxon>
        <taxon>Gonyaulacales</taxon>
        <taxon>Pyrocystaceae</taxon>
        <taxon>Pyrodinium</taxon>
    </lineage>
</organism>
<evidence type="ECO:0000256" key="5">
    <source>
        <dbReference type="RuleBase" id="RU361133"/>
    </source>
</evidence>
<evidence type="ECO:0000313" key="8">
    <source>
        <dbReference type="EMBL" id="CAD8361337.1"/>
    </source>
</evidence>
<dbReference type="AlphaFoldDB" id="A0A7S0AEC7"/>
<name>A0A7S0AEC7_9DINO</name>
<keyword evidence="3 5" id="KW-0442">Lipid degradation</keyword>
<dbReference type="Pfam" id="PF00388">
    <property type="entry name" value="PI-PLC-X"/>
    <property type="match status" value="1"/>
</dbReference>